<name>A0A813DJM1_POLGL</name>
<sequence length="112" mass="12555">MPVHPGLEPLQQLLLEHAEIEPTTWSATVRVQISSLGAYLQVEMLEECSRLAAGNIFRKYKHEVVAPAVIRADVAVWQPEAKQQSTWQRYDADAWTISAWAACGVDLRNARA</sequence>
<keyword evidence="2" id="KW-1185">Reference proteome</keyword>
<evidence type="ECO:0000313" key="2">
    <source>
        <dbReference type="Proteomes" id="UP000654075"/>
    </source>
</evidence>
<proteinExistence type="predicted"/>
<accession>A0A813DJM1</accession>
<reference evidence="1" key="1">
    <citation type="submission" date="2021-02" db="EMBL/GenBank/DDBJ databases">
        <authorList>
            <person name="Dougan E. K."/>
            <person name="Rhodes N."/>
            <person name="Thang M."/>
            <person name="Chan C."/>
        </authorList>
    </citation>
    <scope>NUCLEOTIDE SEQUENCE</scope>
</reference>
<protein>
    <submittedName>
        <fullName evidence="1">Uncharacterized protein</fullName>
    </submittedName>
</protein>
<gene>
    <name evidence="1" type="ORF">PGLA1383_LOCUS5573</name>
</gene>
<dbReference type="EMBL" id="CAJNNV010002186">
    <property type="protein sequence ID" value="CAE8586725.1"/>
    <property type="molecule type" value="Genomic_DNA"/>
</dbReference>
<evidence type="ECO:0000313" key="1">
    <source>
        <dbReference type="EMBL" id="CAE8586725.1"/>
    </source>
</evidence>
<comment type="caution">
    <text evidence="1">The sequence shown here is derived from an EMBL/GenBank/DDBJ whole genome shotgun (WGS) entry which is preliminary data.</text>
</comment>
<dbReference type="Proteomes" id="UP000654075">
    <property type="component" value="Unassembled WGS sequence"/>
</dbReference>
<organism evidence="1 2">
    <name type="scientific">Polarella glacialis</name>
    <name type="common">Dinoflagellate</name>
    <dbReference type="NCBI Taxonomy" id="89957"/>
    <lineage>
        <taxon>Eukaryota</taxon>
        <taxon>Sar</taxon>
        <taxon>Alveolata</taxon>
        <taxon>Dinophyceae</taxon>
        <taxon>Suessiales</taxon>
        <taxon>Suessiaceae</taxon>
        <taxon>Polarella</taxon>
    </lineage>
</organism>
<dbReference type="AlphaFoldDB" id="A0A813DJM1"/>